<feature type="compositionally biased region" description="Low complexity" evidence="1">
    <location>
        <begin position="20"/>
        <end position="34"/>
    </location>
</feature>
<dbReference type="Proteomes" id="UP000824998">
    <property type="component" value="Unassembled WGS sequence"/>
</dbReference>
<feature type="region of interest" description="Disordered" evidence="1">
    <location>
        <begin position="259"/>
        <end position="306"/>
    </location>
</feature>
<evidence type="ECO:0000259" key="2">
    <source>
        <dbReference type="PROSITE" id="PS51299"/>
    </source>
</evidence>
<name>A0A9P7YJC7_9HELO</name>
<accession>A0A9P7YJC7</accession>
<dbReference type="InterPro" id="IPR051642">
    <property type="entry name" value="SWI6-like"/>
</dbReference>
<protein>
    <recommendedName>
        <fullName evidence="2">HTH APSES-type domain-containing protein</fullName>
    </recommendedName>
</protein>
<dbReference type="PANTHER" id="PTHR43828">
    <property type="entry name" value="ASPARAGINASE"/>
    <property type="match status" value="1"/>
</dbReference>
<feature type="compositionally biased region" description="Low complexity" evidence="1">
    <location>
        <begin position="262"/>
        <end position="271"/>
    </location>
</feature>
<dbReference type="EMBL" id="MU251446">
    <property type="protein sequence ID" value="KAG9234934.1"/>
    <property type="molecule type" value="Genomic_DNA"/>
</dbReference>
<proteinExistence type="predicted"/>
<dbReference type="InterPro" id="IPR036887">
    <property type="entry name" value="HTH_APSES_sf"/>
</dbReference>
<dbReference type="GO" id="GO:0033309">
    <property type="term" value="C:SBF transcription complex"/>
    <property type="evidence" value="ECO:0007669"/>
    <property type="project" value="TreeGrafter"/>
</dbReference>
<dbReference type="AlphaFoldDB" id="A0A9P7YJC7"/>
<comment type="caution">
    <text evidence="3">The sequence shown here is derived from an EMBL/GenBank/DDBJ whole genome shotgun (WGS) entry which is preliminary data.</text>
</comment>
<dbReference type="OrthoDB" id="5562739at2759"/>
<feature type="domain" description="HTH APSES-type" evidence="2">
    <location>
        <begin position="108"/>
        <end position="226"/>
    </location>
</feature>
<dbReference type="SUPFAM" id="SSF54616">
    <property type="entry name" value="DNA-binding domain of Mlu1-box binding protein MBP1"/>
    <property type="match status" value="1"/>
</dbReference>
<dbReference type="InterPro" id="IPR003163">
    <property type="entry name" value="Tscrpt_reg_HTH_APSES-type"/>
</dbReference>
<reference evidence="3" key="1">
    <citation type="journal article" date="2021" name="IMA Fungus">
        <title>Genomic characterization of three marine fungi, including Emericellopsis atlantica sp. nov. with signatures of a generalist lifestyle and marine biomass degradation.</title>
        <authorList>
            <person name="Hagestad O.C."/>
            <person name="Hou L."/>
            <person name="Andersen J.H."/>
            <person name="Hansen E.H."/>
            <person name="Altermark B."/>
            <person name="Li C."/>
            <person name="Kuhnert E."/>
            <person name="Cox R.J."/>
            <person name="Crous P.W."/>
            <person name="Spatafora J.W."/>
            <person name="Lail K."/>
            <person name="Amirebrahimi M."/>
            <person name="Lipzen A."/>
            <person name="Pangilinan J."/>
            <person name="Andreopoulos W."/>
            <person name="Hayes R.D."/>
            <person name="Ng V."/>
            <person name="Grigoriev I.V."/>
            <person name="Jackson S.A."/>
            <person name="Sutton T.D.S."/>
            <person name="Dobson A.D.W."/>
            <person name="Rama T."/>
        </authorList>
    </citation>
    <scope>NUCLEOTIDE SEQUENCE</scope>
    <source>
        <strain evidence="3">TRa018bII</strain>
    </source>
</reference>
<dbReference type="PROSITE" id="PS51299">
    <property type="entry name" value="HTH_APSES"/>
    <property type="match status" value="1"/>
</dbReference>
<gene>
    <name evidence="3" type="ORF">BJ875DRAFT_542516</name>
</gene>
<evidence type="ECO:0000313" key="4">
    <source>
        <dbReference type="Proteomes" id="UP000824998"/>
    </source>
</evidence>
<dbReference type="PANTHER" id="PTHR43828:SF5">
    <property type="entry name" value="TRANSCRIPTIONAL REPRESSOR XBP1"/>
    <property type="match status" value="1"/>
</dbReference>
<dbReference type="GO" id="GO:0000981">
    <property type="term" value="F:DNA-binding transcription factor activity, RNA polymerase II-specific"/>
    <property type="evidence" value="ECO:0007669"/>
    <property type="project" value="UniProtKB-ARBA"/>
</dbReference>
<evidence type="ECO:0000256" key="1">
    <source>
        <dbReference type="SAM" id="MobiDB-lite"/>
    </source>
</evidence>
<feature type="region of interest" description="Disordered" evidence="1">
    <location>
        <begin position="1"/>
        <end position="51"/>
    </location>
</feature>
<organism evidence="3 4">
    <name type="scientific">Amylocarpus encephaloides</name>
    <dbReference type="NCBI Taxonomy" id="45428"/>
    <lineage>
        <taxon>Eukaryota</taxon>
        <taxon>Fungi</taxon>
        <taxon>Dikarya</taxon>
        <taxon>Ascomycota</taxon>
        <taxon>Pezizomycotina</taxon>
        <taxon>Leotiomycetes</taxon>
        <taxon>Helotiales</taxon>
        <taxon>Helotiales incertae sedis</taxon>
        <taxon>Amylocarpus</taxon>
    </lineage>
</organism>
<dbReference type="GO" id="GO:0030907">
    <property type="term" value="C:MBF transcription complex"/>
    <property type="evidence" value="ECO:0007669"/>
    <property type="project" value="TreeGrafter"/>
</dbReference>
<sequence>MLSVASLLNPVKPEPRGTRLPSSTSPSFCTSLSTRGSPQLSTRSSTKKSKMTKDGAIFAKGKIKGEVNFPPFEKLDKETMEEVQKYQVYPLGRIDEYCRHIPYNSEKKSFLERTGRESFEVFQYVFKVPGDEKDYVVMWDYNIGLVRITPFFKCCKYSKTTPAKMLNLNPGLKEITHSITGGALAAQGYWMPYSCALAVCATFCSHISGALIPIFGPTFPSLCVSPDAPEHGRMIIDPAIVTKATDEAENYRIQHTMLSPNPTRYSYSPSHTTPPPSNLERRLGPKRTFDYGTPSDTDMDGNASDASAGVDGVFCSPVTPVSANSPNPNQQPQTTWSHVNMASYSANSSINIQSLPKLAPAPNPLLSAIPRSSGVCDGEKRRQWGTIKRALEEVDADDEYEESTGAVDSAVSDVAAAPDTVMDDAPTHESEVEKAPAVEDQKAAWLLMKLHVADRDTGRDAFIVGDGMESDDGHRVKRRRVLSM</sequence>
<evidence type="ECO:0000313" key="3">
    <source>
        <dbReference type="EMBL" id="KAG9234934.1"/>
    </source>
</evidence>
<feature type="compositionally biased region" description="Basic and acidic residues" evidence="1">
    <location>
        <begin position="279"/>
        <end position="289"/>
    </location>
</feature>
<dbReference type="GO" id="GO:0003677">
    <property type="term" value="F:DNA binding"/>
    <property type="evidence" value="ECO:0007669"/>
    <property type="project" value="InterPro"/>
</dbReference>
<dbReference type="Gene3D" id="3.10.260.10">
    <property type="entry name" value="Transcription regulator HTH, APSES-type DNA-binding domain"/>
    <property type="match status" value="1"/>
</dbReference>
<keyword evidence="4" id="KW-1185">Reference proteome</keyword>